<gene>
    <name evidence="1" type="ORF">UV20_C0025G0007</name>
</gene>
<dbReference type="Pfam" id="PF10987">
    <property type="entry name" value="DUF2806"/>
    <property type="match status" value="1"/>
</dbReference>
<dbReference type="PATRIC" id="fig|1619039.3.peg.1226"/>
<evidence type="ECO:0000313" key="2">
    <source>
        <dbReference type="Proteomes" id="UP000034837"/>
    </source>
</evidence>
<evidence type="ECO:0000313" key="1">
    <source>
        <dbReference type="EMBL" id="KKS55577.1"/>
    </source>
</evidence>
<protein>
    <recommendedName>
        <fullName evidence="3">DUF2806 domain-containing protein</fullName>
    </recommendedName>
</protein>
<reference evidence="1 2" key="1">
    <citation type="journal article" date="2015" name="Nature">
        <title>rRNA introns, odd ribosomes, and small enigmatic genomes across a large radiation of phyla.</title>
        <authorList>
            <person name="Brown C.T."/>
            <person name="Hug L.A."/>
            <person name="Thomas B.C."/>
            <person name="Sharon I."/>
            <person name="Castelle C.J."/>
            <person name="Singh A."/>
            <person name="Wilkins M.J."/>
            <person name="Williams K.H."/>
            <person name="Banfield J.F."/>
        </authorList>
    </citation>
    <scope>NUCLEOTIDE SEQUENCE [LARGE SCALE GENOMIC DNA]</scope>
</reference>
<dbReference type="Proteomes" id="UP000034837">
    <property type="component" value="Unassembled WGS sequence"/>
</dbReference>
<evidence type="ECO:0008006" key="3">
    <source>
        <dbReference type="Google" id="ProtNLM"/>
    </source>
</evidence>
<proteinExistence type="predicted"/>
<accession>A0A0G1A3G2</accession>
<organism evidence="1 2">
    <name type="scientific">Candidatus Magasanikbacteria bacterium GW2011_GWA2_42_32</name>
    <dbReference type="NCBI Taxonomy" id="1619039"/>
    <lineage>
        <taxon>Bacteria</taxon>
        <taxon>Candidatus Magasanikiibacteriota</taxon>
    </lineage>
</organism>
<name>A0A0G1A3G2_9BACT</name>
<dbReference type="EMBL" id="LCDO01000025">
    <property type="protein sequence ID" value="KKS55577.1"/>
    <property type="molecule type" value="Genomic_DNA"/>
</dbReference>
<sequence>MADQNNSLINLGNLAEPAKVLIEKVSDAVGGAFKPYQIKRVAKAEAEAEIIKANAKIEISELQIRALNRFFVEEAVKQENIENITKKAIPQLAESANPKEIEKDWLVDFFDKSRIVSDEEMQNLWSSILAGEANRPGSYSKRTLHLMASLDKKDAVLFTKLCGFVWVIGTPTPLIFDSQNEIYTNNGINFSSLKHLDAIGLISFESLSGYVRKGFGKNVNIAYGSKITTLEFPNTEKNDLNIGHAMFTDAGLQLAQFCQGETIAGFEEYSMSEWLKNGIKNANRVMFKGTVIENSLNNKEILKKLRINKTWQDGDWTLHSVSLDEDQIPELSRSLDNGPWYIHIWYQGKDEVKVIYKDKIFDIKFSDKTTWVDAIEHGKTLGIPAEQLDFPID</sequence>
<dbReference type="InterPro" id="IPR021254">
    <property type="entry name" value="DUF2806"/>
</dbReference>
<dbReference type="AlphaFoldDB" id="A0A0G1A3G2"/>
<comment type="caution">
    <text evidence="1">The sequence shown here is derived from an EMBL/GenBank/DDBJ whole genome shotgun (WGS) entry which is preliminary data.</text>
</comment>